<evidence type="ECO:0000313" key="2">
    <source>
        <dbReference type="Proteomes" id="UP001500968"/>
    </source>
</evidence>
<protein>
    <recommendedName>
        <fullName evidence="3">Lipoprotein</fullName>
    </recommendedName>
</protein>
<gene>
    <name evidence="1" type="ORF">GCM10022386_09130</name>
</gene>
<keyword evidence="2" id="KW-1185">Reference proteome</keyword>
<dbReference type="EMBL" id="BAABCR010000013">
    <property type="protein sequence ID" value="GAA4027778.1"/>
    <property type="molecule type" value="Genomic_DNA"/>
</dbReference>
<proteinExistence type="predicted"/>
<sequence>MKRLLGILTALLLITACDDGDLTVDTIDFSEVNAQKCSSKDVIYKVKDSEMLILAIPASNFANDETPEGDPIEVNISSSVEVIYRQYNGDASADNICPTVPSATPNLLEEWNAVAGTVQITTTAVKTVNATTGITQITGYKHFIVFKDITFQKPNGTQVYETYTFGNYTTTVSPLAFGFDEEAEKSTCDNRIFNFSGGESFVLDLADYSTLLQNEVTTTPRTALISATNKATYRLFSGPVNDAYFCAATTPTTPTLAQEWTANDGVTDVSGIIEVSTTTFGSGFQHTIRLKKVTMSRGNTSFYLGDDYLYGSVITP</sequence>
<dbReference type="PROSITE" id="PS51257">
    <property type="entry name" value="PROKAR_LIPOPROTEIN"/>
    <property type="match status" value="1"/>
</dbReference>
<dbReference type="RefSeq" id="WP_290872010.1">
    <property type="nucleotide sequence ID" value="NZ_BAABCR010000013.1"/>
</dbReference>
<organism evidence="1 2">
    <name type="scientific">Flavobacterium cheonhonense</name>
    <dbReference type="NCBI Taxonomy" id="706185"/>
    <lineage>
        <taxon>Bacteria</taxon>
        <taxon>Pseudomonadati</taxon>
        <taxon>Bacteroidota</taxon>
        <taxon>Flavobacteriia</taxon>
        <taxon>Flavobacteriales</taxon>
        <taxon>Flavobacteriaceae</taxon>
        <taxon>Flavobacterium</taxon>
    </lineage>
</organism>
<reference evidence="2" key="1">
    <citation type="journal article" date="2019" name="Int. J. Syst. Evol. Microbiol.">
        <title>The Global Catalogue of Microorganisms (GCM) 10K type strain sequencing project: providing services to taxonomists for standard genome sequencing and annotation.</title>
        <authorList>
            <consortium name="The Broad Institute Genomics Platform"/>
            <consortium name="The Broad Institute Genome Sequencing Center for Infectious Disease"/>
            <person name="Wu L."/>
            <person name="Ma J."/>
        </authorList>
    </citation>
    <scope>NUCLEOTIDE SEQUENCE [LARGE SCALE GENOMIC DNA]</scope>
    <source>
        <strain evidence="2">JCM 17064</strain>
    </source>
</reference>
<accession>A0ABP7TKT0</accession>
<comment type="caution">
    <text evidence="1">The sequence shown here is derived from an EMBL/GenBank/DDBJ whole genome shotgun (WGS) entry which is preliminary data.</text>
</comment>
<name>A0ABP7TKT0_9FLAO</name>
<evidence type="ECO:0000313" key="1">
    <source>
        <dbReference type="EMBL" id="GAA4027778.1"/>
    </source>
</evidence>
<evidence type="ECO:0008006" key="3">
    <source>
        <dbReference type="Google" id="ProtNLM"/>
    </source>
</evidence>
<dbReference type="Proteomes" id="UP001500968">
    <property type="component" value="Unassembled WGS sequence"/>
</dbReference>